<evidence type="ECO:0000313" key="9">
    <source>
        <dbReference type="Proteomes" id="UP001050975"/>
    </source>
</evidence>
<dbReference type="Pfam" id="PF04131">
    <property type="entry name" value="NanE"/>
    <property type="match status" value="1"/>
</dbReference>
<dbReference type="InterPro" id="IPR007260">
    <property type="entry name" value="NanE"/>
</dbReference>
<dbReference type="GO" id="GO:0047465">
    <property type="term" value="F:N-acylglucosamine-6-phosphate 2-epimerase activity"/>
    <property type="evidence" value="ECO:0007669"/>
    <property type="project" value="UniProtKB-EC"/>
</dbReference>
<dbReference type="AlphaFoldDB" id="A0AAV3XQP8"/>
<protein>
    <recommendedName>
        <fullName evidence="7">Putative N-acetylmannosamine-6-phosphate 2-epimerase</fullName>
        <ecNumber evidence="7">5.1.3.9</ecNumber>
    </recommendedName>
    <alternativeName>
        <fullName evidence="7">ManNAc-6-P epimerase</fullName>
    </alternativeName>
</protein>
<accession>A0AAV3XQP8</accession>
<evidence type="ECO:0000256" key="5">
    <source>
        <dbReference type="ARBA" id="ARBA00023235"/>
    </source>
</evidence>
<dbReference type="CDD" id="cd04729">
    <property type="entry name" value="NanE"/>
    <property type="match status" value="1"/>
</dbReference>
<organism evidence="8 9">
    <name type="scientific">Microseira wollei NIES-4236</name>
    <dbReference type="NCBI Taxonomy" id="2530354"/>
    <lineage>
        <taxon>Bacteria</taxon>
        <taxon>Bacillati</taxon>
        <taxon>Cyanobacteriota</taxon>
        <taxon>Cyanophyceae</taxon>
        <taxon>Oscillatoriophycideae</taxon>
        <taxon>Aerosakkonematales</taxon>
        <taxon>Aerosakkonemataceae</taxon>
        <taxon>Microseira</taxon>
    </lineage>
</organism>
<reference evidence="8" key="1">
    <citation type="submission" date="2019-10" db="EMBL/GenBank/DDBJ databases">
        <title>Draft genome sequece of Microseira wollei NIES-4236.</title>
        <authorList>
            <person name="Yamaguchi H."/>
            <person name="Suzuki S."/>
            <person name="Kawachi M."/>
        </authorList>
    </citation>
    <scope>NUCLEOTIDE SEQUENCE</scope>
    <source>
        <strain evidence="8">NIES-4236</strain>
    </source>
</reference>
<dbReference type="HAMAP" id="MF_01235">
    <property type="entry name" value="ManNAc6P_epimer"/>
    <property type="match status" value="1"/>
</dbReference>
<dbReference type="Proteomes" id="UP001050975">
    <property type="component" value="Unassembled WGS sequence"/>
</dbReference>
<evidence type="ECO:0000256" key="3">
    <source>
        <dbReference type="ARBA" id="ARBA00005081"/>
    </source>
</evidence>
<dbReference type="PANTHER" id="PTHR36204:SF1">
    <property type="entry name" value="N-ACETYLMANNOSAMINE-6-PHOSPHATE 2-EPIMERASE-RELATED"/>
    <property type="match status" value="1"/>
</dbReference>
<comment type="pathway">
    <text evidence="3 7">Amino-sugar metabolism; N-acetylneuraminate degradation; D-fructose 6-phosphate from N-acetylneuraminate: step 3/5.</text>
</comment>
<keyword evidence="5 7" id="KW-0413">Isomerase</keyword>
<dbReference type="GO" id="GO:0005829">
    <property type="term" value="C:cytosol"/>
    <property type="evidence" value="ECO:0007669"/>
    <property type="project" value="TreeGrafter"/>
</dbReference>
<dbReference type="NCBIfam" id="NF002231">
    <property type="entry name" value="PRK01130.1"/>
    <property type="match status" value="1"/>
</dbReference>
<dbReference type="Gene3D" id="3.20.20.70">
    <property type="entry name" value="Aldolase class I"/>
    <property type="match status" value="1"/>
</dbReference>
<dbReference type="InterPro" id="IPR013785">
    <property type="entry name" value="Aldolase_TIM"/>
</dbReference>
<evidence type="ECO:0000256" key="6">
    <source>
        <dbReference type="ARBA" id="ARBA00023277"/>
    </source>
</evidence>
<comment type="catalytic activity">
    <reaction evidence="1 7">
        <text>an N-acyl-D-glucosamine 6-phosphate = an N-acyl-D-mannosamine 6-phosphate</text>
        <dbReference type="Rhea" id="RHEA:23932"/>
        <dbReference type="ChEBI" id="CHEBI:57599"/>
        <dbReference type="ChEBI" id="CHEBI:57666"/>
        <dbReference type="EC" id="5.1.3.9"/>
    </reaction>
</comment>
<sequence>MVIGKTRPYKTHLLMLPETLSLRGGLIVSCQAPADSPLHDPAIVAAMAQAAVNQGALGVRIDTPYHVSAVRQKVKLPIIGLWKQQIPGYEVYITPRYEDAEAIASGGADIIAIDATLRQRPNGETVAGLIKRIHDELGKLVMADVDTIENAIAAAQAGADIVGTTLYGYTNETKHLSPPGFELLTQMVQKLDIPVICEGGISSPKMAGEALNLGAYAVVVGTAITGIDYLVKAYVEGIGNC</sequence>
<dbReference type="SUPFAM" id="SSF51366">
    <property type="entry name" value="Ribulose-phoshate binding barrel"/>
    <property type="match status" value="1"/>
</dbReference>
<comment type="caution">
    <text evidence="8">The sequence shown here is derived from an EMBL/GenBank/DDBJ whole genome shotgun (WGS) entry which is preliminary data.</text>
</comment>
<name>A0AAV3XQP8_9CYAN</name>
<comment type="similarity">
    <text evidence="4 7">Belongs to the NanE family.</text>
</comment>
<evidence type="ECO:0000256" key="1">
    <source>
        <dbReference type="ARBA" id="ARBA00000056"/>
    </source>
</evidence>
<keyword evidence="9" id="KW-1185">Reference proteome</keyword>
<dbReference type="EC" id="5.1.3.9" evidence="7"/>
<dbReference type="InterPro" id="IPR011060">
    <property type="entry name" value="RibuloseP-bd_barrel"/>
</dbReference>
<evidence type="ECO:0000313" key="8">
    <source>
        <dbReference type="EMBL" id="GET42610.1"/>
    </source>
</evidence>
<dbReference type="EMBL" id="BLAY01000172">
    <property type="protein sequence ID" value="GET42610.1"/>
    <property type="molecule type" value="Genomic_DNA"/>
</dbReference>
<keyword evidence="6 7" id="KW-0119">Carbohydrate metabolism</keyword>
<proteinExistence type="inferred from homology"/>
<gene>
    <name evidence="7" type="primary">nanE</name>
    <name evidence="8" type="ORF">MiSe_74280</name>
</gene>
<evidence type="ECO:0000256" key="4">
    <source>
        <dbReference type="ARBA" id="ARBA00007439"/>
    </source>
</evidence>
<dbReference type="PANTHER" id="PTHR36204">
    <property type="entry name" value="N-ACETYLMANNOSAMINE-6-PHOSPHATE 2-EPIMERASE-RELATED"/>
    <property type="match status" value="1"/>
</dbReference>
<dbReference type="GO" id="GO:0006053">
    <property type="term" value="P:N-acetylmannosamine catabolic process"/>
    <property type="evidence" value="ECO:0007669"/>
    <property type="project" value="TreeGrafter"/>
</dbReference>
<dbReference type="GO" id="GO:0019262">
    <property type="term" value="P:N-acetylneuraminate catabolic process"/>
    <property type="evidence" value="ECO:0007669"/>
    <property type="project" value="UniProtKB-UniRule"/>
</dbReference>
<evidence type="ECO:0000256" key="7">
    <source>
        <dbReference type="HAMAP-Rule" id="MF_01235"/>
    </source>
</evidence>
<dbReference type="GO" id="GO:0005975">
    <property type="term" value="P:carbohydrate metabolic process"/>
    <property type="evidence" value="ECO:0007669"/>
    <property type="project" value="UniProtKB-UniRule"/>
</dbReference>
<comment type="function">
    <text evidence="2 7">Converts N-acetylmannosamine-6-phosphate (ManNAc-6-P) to N-acetylglucosamine-6-phosphate (GlcNAc-6-P).</text>
</comment>
<evidence type="ECO:0000256" key="2">
    <source>
        <dbReference type="ARBA" id="ARBA00002147"/>
    </source>
</evidence>